<dbReference type="OrthoDB" id="10028922at2759"/>
<reference evidence="1 2" key="1">
    <citation type="journal article" date="2014" name="Curr. Biol.">
        <title>The genome of the clonal raider ant Cerapachys biroi.</title>
        <authorList>
            <person name="Oxley P.R."/>
            <person name="Ji L."/>
            <person name="Fetter-Pruneda I."/>
            <person name="McKenzie S.K."/>
            <person name="Li C."/>
            <person name="Hu H."/>
            <person name="Zhang G."/>
            <person name="Kronauer D.J."/>
        </authorList>
    </citation>
    <scope>NUCLEOTIDE SEQUENCE [LARGE SCALE GENOMIC DNA]</scope>
</reference>
<dbReference type="Proteomes" id="UP000053097">
    <property type="component" value="Unassembled WGS sequence"/>
</dbReference>
<feature type="non-terminal residue" evidence="1">
    <location>
        <position position="1"/>
    </location>
</feature>
<dbReference type="EMBL" id="KK107082">
    <property type="protein sequence ID" value="EZA60110.1"/>
    <property type="molecule type" value="Genomic_DNA"/>
</dbReference>
<dbReference type="OMA" id="IEHHTGD"/>
<proteinExistence type="predicted"/>
<protein>
    <submittedName>
        <fullName evidence="1">Uncharacterized protein</fullName>
    </submittedName>
</protein>
<dbReference type="AlphaFoldDB" id="A0A026WVR2"/>
<evidence type="ECO:0000313" key="1">
    <source>
        <dbReference type="EMBL" id="EZA60110.1"/>
    </source>
</evidence>
<sequence length="401" mass="46050">IKHGHTELPSDVRVLVATPRNASVNIKDVGNGRYVHFGLTSALEQSIEIYSQFIKTNEIKININIDGLPISKSSTSQFWPIMASIENIGIYTEPFVIGVYHGMCKPSDANEFLTSFVNEFMFLSENDIIVCNKKYKVKINAILCDAPAKSFITFTKGHTGYFSCSKCVQEGDFLCNRVIFPEINNILRTDDSFKNRTQIEHHTGDSILENLSIGMISQLPLYYMHLVCLGVTKRLLQLWIRGNKQNRLHRENINSISQYLMDIKNSIPSEFARKPRTLDDIDRWKATELRQFLLYTGIVILKSTIPPIWYNHFLSLSMAIRIMANPQICTSFLHYAHSLLLYFVSNYGTIYGEKYLSHNVHNFLHIVNDVKTFGCLDNFSCFKYENNMQKIKKNCINVESP</sequence>
<name>A0A026WVR2_OOCBI</name>
<organism evidence="1 2">
    <name type="scientific">Ooceraea biroi</name>
    <name type="common">Clonal raider ant</name>
    <name type="synonym">Cerapachys biroi</name>
    <dbReference type="NCBI Taxonomy" id="2015173"/>
    <lineage>
        <taxon>Eukaryota</taxon>
        <taxon>Metazoa</taxon>
        <taxon>Ecdysozoa</taxon>
        <taxon>Arthropoda</taxon>
        <taxon>Hexapoda</taxon>
        <taxon>Insecta</taxon>
        <taxon>Pterygota</taxon>
        <taxon>Neoptera</taxon>
        <taxon>Endopterygota</taxon>
        <taxon>Hymenoptera</taxon>
        <taxon>Apocrita</taxon>
        <taxon>Aculeata</taxon>
        <taxon>Formicoidea</taxon>
        <taxon>Formicidae</taxon>
        <taxon>Dorylinae</taxon>
        <taxon>Ooceraea</taxon>
    </lineage>
</organism>
<accession>A0A026WVR2</accession>
<dbReference type="PANTHER" id="PTHR33053">
    <property type="entry name" value="PROTEIN, PUTATIVE-RELATED"/>
    <property type="match status" value="1"/>
</dbReference>
<gene>
    <name evidence="1" type="ORF">X777_15268</name>
</gene>
<keyword evidence="2" id="KW-1185">Reference proteome</keyword>
<dbReference type="PANTHER" id="PTHR33053:SF9">
    <property type="entry name" value="AGAP000105-PA"/>
    <property type="match status" value="1"/>
</dbReference>
<evidence type="ECO:0000313" key="2">
    <source>
        <dbReference type="Proteomes" id="UP000053097"/>
    </source>
</evidence>